<reference evidence="1" key="1">
    <citation type="submission" date="2022-07" db="EMBL/GenBank/DDBJ databases">
        <title>Genome Sequence of Lecanicillium saksenae.</title>
        <authorList>
            <person name="Buettner E."/>
        </authorList>
    </citation>
    <scope>NUCLEOTIDE SEQUENCE</scope>
    <source>
        <strain evidence="1">VT-O1</strain>
    </source>
</reference>
<gene>
    <name evidence="1" type="ORF">NLG97_g1783</name>
</gene>
<evidence type="ECO:0000313" key="1">
    <source>
        <dbReference type="EMBL" id="KAJ3497599.1"/>
    </source>
</evidence>
<protein>
    <submittedName>
        <fullName evidence="1">Uncharacterized protein</fullName>
    </submittedName>
</protein>
<organism evidence="1 2">
    <name type="scientific">Lecanicillium saksenae</name>
    <dbReference type="NCBI Taxonomy" id="468837"/>
    <lineage>
        <taxon>Eukaryota</taxon>
        <taxon>Fungi</taxon>
        <taxon>Dikarya</taxon>
        <taxon>Ascomycota</taxon>
        <taxon>Pezizomycotina</taxon>
        <taxon>Sordariomycetes</taxon>
        <taxon>Hypocreomycetidae</taxon>
        <taxon>Hypocreales</taxon>
        <taxon>Cordycipitaceae</taxon>
        <taxon>Lecanicillium</taxon>
    </lineage>
</organism>
<evidence type="ECO:0000313" key="2">
    <source>
        <dbReference type="Proteomes" id="UP001148737"/>
    </source>
</evidence>
<sequence length="768" mass="86306">MAEITTSSQARNAVFVSAAASAIAAGTTAQAPGIRALAGRLLGDVKYENQFDFHLTENHEPWSRYNIPPNDNYSVTALDGKIRVEGTTLIALARGLRHYANEALGVDEFWFVNNTGDVPDKLPLPKQKLSGTSTVPWRYNLNTVTFGYTFVWYSWSDWERLLDWAALRGVNIQLAWVGYEKIYLDSFLELGMKENDILDYFSGAAFQPWNRFGNIHGTWGGEGLLSRAWIDQQFALQKKIVARMVELGITPALPGFSGFVPEAMKKLRPDADIGHAPAWALFPENNTQTAFLKPTDPLYADLQRLFIEKQMKEFGNVTNVYTIDQFNEMNPESGDVAELADISVKTYSGITAANPAAIWLMQGWLFYSGQSFWNQDRVEAYLGGPPRRDDMLLLDVFSEYQPQWQRTNSYAGRPWIWCQLHDFGGRQALYGAVSNVTENAVAALAESDSLVGYGLTPEAYEGNEVVYGLLFDQAWETSAIDTKEYFQQWTRLRYKAAPKVPDDIFDAWELLRQNAYDVKDASIPTVGVSIYQMMPVLSGLANRTGAHPPPTALPYDPKTMKTIWQLFYNATIHTPSLLSIPSFHLDFVDITRQLMGNAYINFYTDLVDKFNTSANATVVEQSGKAMLAFLHDIDEVLNTNAHFTLEKWLRDARSWGEATDAVDAMAFNARSQVTAWGIQSPLLNDYASKAWSGLVGGYYAKRWQIFVEALVAAKRQNRALDEAAVQSNIAKFAATWQRRGYRKENCKPAGEIGAQMKKLVEKWPGVFL</sequence>
<keyword evidence="2" id="KW-1185">Reference proteome</keyword>
<name>A0ACC1R5G6_9HYPO</name>
<proteinExistence type="predicted"/>
<comment type="caution">
    <text evidence="1">The sequence shown here is derived from an EMBL/GenBank/DDBJ whole genome shotgun (WGS) entry which is preliminary data.</text>
</comment>
<accession>A0ACC1R5G6</accession>
<dbReference type="Proteomes" id="UP001148737">
    <property type="component" value="Unassembled WGS sequence"/>
</dbReference>
<dbReference type="EMBL" id="JANAKD010000101">
    <property type="protein sequence ID" value="KAJ3497599.1"/>
    <property type="molecule type" value="Genomic_DNA"/>
</dbReference>